<dbReference type="EMBL" id="CATWAF010000001">
    <property type="protein sequence ID" value="CAJ0686928.1"/>
    <property type="molecule type" value="Genomic_DNA"/>
</dbReference>
<dbReference type="InterPro" id="IPR005226">
    <property type="entry name" value="UPF0014_fam"/>
</dbReference>
<protein>
    <submittedName>
        <fullName evidence="2">Uncharacterized protein</fullName>
    </submittedName>
</protein>
<dbReference type="AlphaFoldDB" id="A0AAD2AQA2"/>
<accession>A0AAD2AQA2</accession>
<dbReference type="SUPFAM" id="SSF52540">
    <property type="entry name" value="P-loop containing nucleoside triphosphate hydrolases"/>
    <property type="match status" value="1"/>
</dbReference>
<evidence type="ECO:0000256" key="1">
    <source>
        <dbReference type="SAM" id="Phobius"/>
    </source>
</evidence>
<gene>
    <name evidence="2" type="ORF">LMG18091_00672</name>
</gene>
<reference evidence="2 3" key="1">
    <citation type="submission" date="2023-07" db="EMBL/GenBank/DDBJ databases">
        <authorList>
            <person name="Peeters C."/>
        </authorList>
    </citation>
    <scope>NUCLEOTIDE SEQUENCE [LARGE SCALE GENOMIC DNA]</scope>
    <source>
        <strain evidence="2 3">LMG 18091</strain>
    </source>
</reference>
<organism evidence="2 3">
    <name type="scientific">Ralstonia wenshanensis</name>
    <dbReference type="NCBI Taxonomy" id="2842456"/>
    <lineage>
        <taxon>Bacteria</taxon>
        <taxon>Pseudomonadati</taxon>
        <taxon>Pseudomonadota</taxon>
        <taxon>Betaproteobacteria</taxon>
        <taxon>Burkholderiales</taxon>
        <taxon>Burkholderiaceae</taxon>
        <taxon>Ralstonia</taxon>
    </lineage>
</organism>
<comment type="caution">
    <text evidence="2">The sequence shown here is derived from an EMBL/GenBank/DDBJ whole genome shotgun (WGS) entry which is preliminary data.</text>
</comment>
<evidence type="ECO:0000313" key="2">
    <source>
        <dbReference type="EMBL" id="CAJ0686928.1"/>
    </source>
</evidence>
<dbReference type="Proteomes" id="UP001189915">
    <property type="component" value="Unassembled WGS sequence"/>
</dbReference>
<name>A0AAD2AQA2_9RALS</name>
<keyword evidence="1" id="KW-0812">Transmembrane</keyword>
<keyword evidence="3" id="KW-1185">Reference proteome</keyword>
<dbReference type="Gene3D" id="3.40.50.300">
    <property type="entry name" value="P-loop containing nucleotide triphosphate hydrolases"/>
    <property type="match status" value="1"/>
</dbReference>
<keyword evidence="1" id="KW-1133">Transmembrane helix</keyword>
<evidence type="ECO:0000313" key="3">
    <source>
        <dbReference type="Proteomes" id="UP001189915"/>
    </source>
</evidence>
<keyword evidence="1" id="KW-0472">Membrane</keyword>
<feature type="transmembrane region" description="Helical" evidence="1">
    <location>
        <begin position="63"/>
        <end position="87"/>
    </location>
</feature>
<dbReference type="Pfam" id="PF03649">
    <property type="entry name" value="UPF0014"/>
    <property type="match status" value="1"/>
</dbReference>
<sequence>MPYCTQHTRPTMLAASHLQRRDARTGVTLLQPATLAVQAGDRIALAGPSGAGKSELLQEAVRYQLIIMFLLAASSGLGTVAAVLLAYRRLFSREHQLLTARITQRGGTK</sequence>
<proteinExistence type="predicted"/>
<dbReference type="InterPro" id="IPR027417">
    <property type="entry name" value="P-loop_NTPase"/>
</dbReference>